<feature type="region of interest" description="Disordered" evidence="2">
    <location>
        <begin position="408"/>
        <end position="534"/>
    </location>
</feature>
<dbReference type="PANTHER" id="PTHR15623:SF11">
    <property type="entry name" value="SPERMATOGENESIS-ASSOCIATED SERINE-RICH PROTEIN 2"/>
    <property type="match status" value="1"/>
</dbReference>
<feature type="compositionally biased region" description="Polar residues" evidence="2">
    <location>
        <begin position="457"/>
        <end position="469"/>
    </location>
</feature>
<reference evidence="3 4" key="1">
    <citation type="submission" date="2022-12" db="EMBL/GenBank/DDBJ databases">
        <title>Chromosome-level genome of Tegillarca granosa.</title>
        <authorList>
            <person name="Kim J."/>
        </authorList>
    </citation>
    <scope>NUCLEOTIDE SEQUENCE [LARGE SCALE GENOMIC DNA]</scope>
    <source>
        <strain evidence="3">Teg-2019</strain>
        <tissue evidence="3">Adductor muscle</tissue>
    </source>
</reference>
<feature type="region of interest" description="Disordered" evidence="2">
    <location>
        <begin position="88"/>
        <end position="250"/>
    </location>
</feature>
<comment type="similarity">
    <text evidence="1">Belongs to the SPATS2 family.</text>
</comment>
<evidence type="ECO:0000256" key="2">
    <source>
        <dbReference type="SAM" id="MobiDB-lite"/>
    </source>
</evidence>
<keyword evidence="4" id="KW-1185">Reference proteome</keyword>
<name>A0ABQ9FUG5_TEGGR</name>
<evidence type="ECO:0000313" key="3">
    <source>
        <dbReference type="EMBL" id="KAJ8320401.1"/>
    </source>
</evidence>
<feature type="compositionally biased region" description="Gly residues" evidence="2">
    <location>
        <begin position="445"/>
        <end position="454"/>
    </location>
</feature>
<dbReference type="EMBL" id="JARBDR010000141">
    <property type="protein sequence ID" value="KAJ8320401.1"/>
    <property type="molecule type" value="Genomic_DNA"/>
</dbReference>
<dbReference type="PANTHER" id="PTHR15623">
    <property type="entry name" value="SPERMATOGENESIS-ASSOCIATED SERINE-RICH PROTEIN 2-RELATED"/>
    <property type="match status" value="1"/>
</dbReference>
<evidence type="ECO:0000313" key="4">
    <source>
        <dbReference type="Proteomes" id="UP001217089"/>
    </source>
</evidence>
<accession>A0ABQ9FUG5</accession>
<feature type="compositionally biased region" description="Polar residues" evidence="2">
    <location>
        <begin position="107"/>
        <end position="127"/>
    </location>
</feature>
<gene>
    <name evidence="3" type="ORF">KUTeg_001988</name>
</gene>
<dbReference type="SUPFAM" id="SSF46934">
    <property type="entry name" value="UBA-like"/>
    <property type="match status" value="1"/>
</dbReference>
<organism evidence="3 4">
    <name type="scientific">Tegillarca granosa</name>
    <name type="common">Malaysian cockle</name>
    <name type="synonym">Anadara granosa</name>
    <dbReference type="NCBI Taxonomy" id="220873"/>
    <lineage>
        <taxon>Eukaryota</taxon>
        <taxon>Metazoa</taxon>
        <taxon>Spiralia</taxon>
        <taxon>Lophotrochozoa</taxon>
        <taxon>Mollusca</taxon>
        <taxon>Bivalvia</taxon>
        <taxon>Autobranchia</taxon>
        <taxon>Pteriomorphia</taxon>
        <taxon>Arcoida</taxon>
        <taxon>Arcoidea</taxon>
        <taxon>Arcidae</taxon>
        <taxon>Tegillarca</taxon>
    </lineage>
</organism>
<feature type="compositionally biased region" description="Basic and acidic residues" evidence="2">
    <location>
        <begin position="130"/>
        <end position="142"/>
    </location>
</feature>
<dbReference type="InterPro" id="IPR009060">
    <property type="entry name" value="UBA-like_sf"/>
</dbReference>
<feature type="compositionally biased region" description="Basic residues" evidence="2">
    <location>
        <begin position="94"/>
        <end position="104"/>
    </location>
</feature>
<evidence type="ECO:0008006" key="5">
    <source>
        <dbReference type="Google" id="ProtNLM"/>
    </source>
</evidence>
<comment type="caution">
    <text evidence="3">The sequence shown here is derived from an EMBL/GenBank/DDBJ whole genome shotgun (WGS) entry which is preliminary data.</text>
</comment>
<dbReference type="Proteomes" id="UP001217089">
    <property type="component" value="Unassembled WGS sequence"/>
</dbReference>
<dbReference type="Pfam" id="PF07139">
    <property type="entry name" value="SPATS2-like"/>
    <property type="match status" value="2"/>
</dbReference>
<sequence>METDCFLINLKQGQQHKTIAKGSLDTGLDVVVFLDTGLDVVASVREIVTGRSTNEIILVLQFYDYDVEKAIQAFLEDGAKEALTQWHFSGKQTPNKKKKNRKKKQSTEVVPTAIQNGEINGTKSLPNGSIDHEGSDISKLTESDSEIPTIAKLESPSLESNANVSDLGVLGHTSNNNQHSPSTEKSSDKSSNMQQQLNNHSDPSPQPQRQPHHPHHNNHRHRADSGSHSHSGRHRTTSEKSTSSVSEHKPSHYKLHAGLERAVKDLHRQTVSLERLRLVLNEEVDKAYKRIKTVFEEMRTCLNNREVTLIQEMDQHFVTDRKIDEDLGRTTRFLYDSDHLSAEIKEFGEVVPVKCIYSQRRPSVSSVAISHSEPHESLNASQAHEVAELQKRLKGSLQLQGYAVKSATYTNSRPSTAPVNRPTSGNSPSVNRDENDNRRNRRFGPRGGGGGRGGYRQQSTEQNARQDNSNRNQRSQYGRGGRGSGRGRGNYQGNQAYSRPRSPRKDGPRESTQGSLQGSGDAKTASVTVNSVTN</sequence>
<feature type="compositionally biased region" description="Basic residues" evidence="2">
    <location>
        <begin position="210"/>
        <end position="222"/>
    </location>
</feature>
<proteinExistence type="inferred from homology"/>
<feature type="compositionally biased region" description="Polar residues" evidence="2">
    <location>
        <begin position="408"/>
        <end position="430"/>
    </location>
</feature>
<protein>
    <recommendedName>
        <fullName evidence="5">Spermatogenesis-associated serine-rich protein 2</fullName>
    </recommendedName>
</protein>
<feature type="compositionally biased region" description="Polar residues" evidence="2">
    <location>
        <begin position="192"/>
        <end position="203"/>
    </location>
</feature>
<feature type="compositionally biased region" description="Gly residues" evidence="2">
    <location>
        <begin position="478"/>
        <end position="490"/>
    </location>
</feature>
<feature type="compositionally biased region" description="Polar residues" evidence="2">
    <location>
        <begin position="525"/>
        <end position="534"/>
    </location>
</feature>
<dbReference type="InterPro" id="IPR009816">
    <property type="entry name" value="SPATS2-like"/>
</dbReference>
<evidence type="ECO:0000256" key="1">
    <source>
        <dbReference type="ARBA" id="ARBA00007105"/>
    </source>
</evidence>